<reference evidence="5" key="1">
    <citation type="journal article" date="2019" name="Int. J. Syst. Evol. Microbiol.">
        <title>The Global Catalogue of Microorganisms (GCM) 10K type strain sequencing project: providing services to taxonomists for standard genome sequencing and annotation.</title>
        <authorList>
            <consortium name="The Broad Institute Genomics Platform"/>
            <consortium name="The Broad Institute Genome Sequencing Center for Infectious Disease"/>
            <person name="Wu L."/>
            <person name="Ma J."/>
        </authorList>
    </citation>
    <scope>NUCLEOTIDE SEQUENCE [LARGE SCALE GENOMIC DNA]</scope>
    <source>
        <strain evidence="5">JCM 13004</strain>
    </source>
</reference>
<dbReference type="SUPFAM" id="SSF51395">
    <property type="entry name" value="FMN-linked oxidoreductases"/>
    <property type="match status" value="1"/>
</dbReference>
<dbReference type="PIRSF" id="PIRSF500060">
    <property type="entry name" value="UCP500060"/>
    <property type="match status" value="1"/>
</dbReference>
<accession>A0ABP4H4R1</accession>
<dbReference type="InterPro" id="IPR024188">
    <property type="entry name" value="GltB"/>
</dbReference>
<name>A0ABP4H4R1_9ACTN</name>
<dbReference type="InterPro" id="IPR013785">
    <property type="entry name" value="Aldolase_TIM"/>
</dbReference>
<dbReference type="InterPro" id="IPR002932">
    <property type="entry name" value="Glu_synthdom"/>
</dbReference>
<evidence type="ECO:0000256" key="2">
    <source>
        <dbReference type="PIRNR" id="PIRNR006429"/>
    </source>
</evidence>
<protein>
    <submittedName>
        <fullName evidence="4">FMN-binding glutamate synthase family protein</fullName>
    </submittedName>
</protein>
<gene>
    <name evidence="4" type="ORF">GCM10009665_45380</name>
</gene>
<dbReference type="Proteomes" id="UP001500037">
    <property type="component" value="Unassembled WGS sequence"/>
</dbReference>
<dbReference type="CDD" id="cd02808">
    <property type="entry name" value="GltS_FMN"/>
    <property type="match status" value="1"/>
</dbReference>
<evidence type="ECO:0000313" key="4">
    <source>
        <dbReference type="EMBL" id="GAA1249514.1"/>
    </source>
</evidence>
<keyword evidence="5" id="KW-1185">Reference proteome</keyword>
<dbReference type="PANTHER" id="PTHR43819:SF1">
    <property type="entry name" value="ARCHAEAL-TYPE GLUTAMATE SYNTHASE [NADPH]"/>
    <property type="match status" value="1"/>
</dbReference>
<sequence length="529" mass="57282">MTVLRFLWIAWLGCAAAATVVASLLWSPWWWAAAGPLLALAVLAVVDLLQVRHSVLRNYPVLGHLRFAMEGIRPELQQYFVERNVDGRPFDRDTRSIVYERAKGTDAEEPFGTELDLYETGREFLVPSMAPVAVRTEAPRVRIGGPDCTRPYDMALLNVSAMSFGSLSANAVLALNTGAALGGFAHDTGEGGLSEYHLRPGGDLVWELGTGYFGCRTADGGFDQHLFAHKAAHPQVRCVSLKLSQGAKPGIGGVLPGAKVTAEIAKVRGVPQGESVISPPYHRVFSSPRELVRFVARMRELAGGKPTGFKLCVGSRRQFLAVCKAMLVEGVTPDFIVVDGAEGGTGAAPLEFADNIGMPLTEGLMTVHDALLGTGLRDRIRIGASGKVATGSDLVKRLIQGADYTNAARAMMFAVGCIQAQRCHTNTCPVGVTTQDPRRARALDVGDKAQRVQRFQEATVRSALQIMAALGVDEPSQLSPHMLRRRVDPQTIRSYAEIHPRLAPGQLIDDAPERWAPDWHAAHPDRFTD</sequence>
<proteinExistence type="inferred from homology"/>
<dbReference type="RefSeq" id="WP_344443756.1">
    <property type="nucleotide sequence ID" value="NZ_BAAALF010000087.1"/>
</dbReference>
<feature type="domain" description="Glutamate synthase" evidence="3">
    <location>
        <begin position="157"/>
        <end position="472"/>
    </location>
</feature>
<dbReference type="PIRSF" id="PIRSF006429">
    <property type="entry name" value="GOGAT_lg_2"/>
    <property type="match status" value="1"/>
</dbReference>
<evidence type="ECO:0000313" key="5">
    <source>
        <dbReference type="Proteomes" id="UP001500037"/>
    </source>
</evidence>
<evidence type="ECO:0000256" key="1">
    <source>
        <dbReference type="ARBA" id="ARBA00009716"/>
    </source>
</evidence>
<organism evidence="4 5">
    <name type="scientific">Kitasatospora nipponensis</name>
    <dbReference type="NCBI Taxonomy" id="258049"/>
    <lineage>
        <taxon>Bacteria</taxon>
        <taxon>Bacillati</taxon>
        <taxon>Actinomycetota</taxon>
        <taxon>Actinomycetes</taxon>
        <taxon>Kitasatosporales</taxon>
        <taxon>Streptomycetaceae</taxon>
        <taxon>Kitasatospora</taxon>
    </lineage>
</organism>
<comment type="similarity">
    <text evidence="1 2">Belongs to the glutamate synthase family.</text>
</comment>
<dbReference type="PANTHER" id="PTHR43819">
    <property type="entry name" value="ARCHAEAL-TYPE GLUTAMATE SYNTHASE [NADPH]"/>
    <property type="match status" value="1"/>
</dbReference>
<evidence type="ECO:0000259" key="3">
    <source>
        <dbReference type="Pfam" id="PF01645"/>
    </source>
</evidence>
<dbReference type="InterPro" id="IPR027283">
    <property type="entry name" value="YerD"/>
</dbReference>
<comment type="caution">
    <text evidence="4">The sequence shown here is derived from an EMBL/GenBank/DDBJ whole genome shotgun (WGS) entry which is preliminary data.</text>
</comment>
<dbReference type="EMBL" id="BAAALF010000087">
    <property type="protein sequence ID" value="GAA1249514.1"/>
    <property type="molecule type" value="Genomic_DNA"/>
</dbReference>
<dbReference type="Gene3D" id="3.20.20.70">
    <property type="entry name" value="Aldolase class I"/>
    <property type="match status" value="1"/>
</dbReference>
<dbReference type="Pfam" id="PF01645">
    <property type="entry name" value="Glu_synthase"/>
    <property type="match status" value="1"/>
</dbReference>